<gene>
    <name evidence="1" type="ORF">N1851_013069</name>
</gene>
<dbReference type="PANTHER" id="PTHR31025:SF29">
    <property type="entry name" value="SI:CH211-196P9.1"/>
    <property type="match status" value="1"/>
</dbReference>
<accession>A0AA47MWJ8</accession>
<keyword evidence="2" id="KW-1185">Reference proteome</keyword>
<reference evidence="1" key="1">
    <citation type="journal article" date="2023" name="Front. Mar. Sci.">
        <title>A new Merluccius polli reference genome to investigate the effects of global change in West African waters.</title>
        <authorList>
            <person name="Mateo J.L."/>
            <person name="Blanco-Fernandez C."/>
            <person name="Garcia-Vazquez E."/>
            <person name="Machado-Schiaffino G."/>
        </authorList>
    </citation>
    <scope>NUCLEOTIDE SEQUENCE</scope>
    <source>
        <strain evidence="1">C29</strain>
        <tissue evidence="1">Fin</tissue>
    </source>
</reference>
<proteinExistence type="predicted"/>
<organism evidence="1 2">
    <name type="scientific">Merluccius polli</name>
    <name type="common">Benguela hake</name>
    <name type="synonym">Merluccius cadenati</name>
    <dbReference type="NCBI Taxonomy" id="89951"/>
    <lineage>
        <taxon>Eukaryota</taxon>
        <taxon>Metazoa</taxon>
        <taxon>Chordata</taxon>
        <taxon>Craniata</taxon>
        <taxon>Vertebrata</taxon>
        <taxon>Euteleostomi</taxon>
        <taxon>Actinopterygii</taxon>
        <taxon>Neopterygii</taxon>
        <taxon>Teleostei</taxon>
        <taxon>Neoteleostei</taxon>
        <taxon>Acanthomorphata</taxon>
        <taxon>Zeiogadaria</taxon>
        <taxon>Gadariae</taxon>
        <taxon>Gadiformes</taxon>
        <taxon>Gadoidei</taxon>
        <taxon>Merlucciidae</taxon>
        <taxon>Merluccius</taxon>
    </lineage>
</organism>
<dbReference type="Proteomes" id="UP001174136">
    <property type="component" value="Unassembled WGS sequence"/>
</dbReference>
<dbReference type="PANTHER" id="PTHR31025">
    <property type="entry name" value="SI:CH211-196P9.1-RELATED"/>
    <property type="match status" value="1"/>
</dbReference>
<dbReference type="EMBL" id="JAOPHQ010002302">
    <property type="protein sequence ID" value="KAK0147465.1"/>
    <property type="molecule type" value="Genomic_DNA"/>
</dbReference>
<evidence type="ECO:0000313" key="2">
    <source>
        <dbReference type="Proteomes" id="UP001174136"/>
    </source>
</evidence>
<dbReference type="AlphaFoldDB" id="A0AA47MWJ8"/>
<sequence>MFICCALCFKLVESILINKPCGEPTINEYNRTKSLMDETRRKMVNILAADMTEKNGTSPPRQLKAKYVRGIVTLFPYLSDPFSKNGYMIPILLSNKDIKVLEGWLSYFIWSKRKPRLKMAKLQMTGDEVGLDVPNVRLYQLASHLRVISEWFKGVPASVWFDIESSQSKCPLWNLLFVKDYKSVRDHCTNPITLIAVKAWRSTRTMEGRHSLTSPLTPIIGGPDFIPGCQDRGFRL</sequence>
<name>A0AA47MWJ8_MERPO</name>
<protein>
    <submittedName>
        <fullName evidence="1">Uncharacterized protein</fullName>
    </submittedName>
</protein>
<comment type="caution">
    <text evidence="1">The sequence shown here is derived from an EMBL/GenBank/DDBJ whole genome shotgun (WGS) entry which is preliminary data.</text>
</comment>
<evidence type="ECO:0000313" key="1">
    <source>
        <dbReference type="EMBL" id="KAK0147465.1"/>
    </source>
</evidence>